<evidence type="ECO:0000313" key="2">
    <source>
        <dbReference type="Proteomes" id="UP000182486"/>
    </source>
</evidence>
<accession>A0A1K0FMY2</accession>
<reference evidence="1 2" key="1">
    <citation type="submission" date="2016-09" db="EMBL/GenBank/DDBJ databases">
        <title>Couchioplanes caeruleus draft genome sequence.</title>
        <authorList>
            <person name="Sheehan J."/>
            <person name="Caffrey P."/>
        </authorList>
    </citation>
    <scope>NUCLEOTIDE SEQUENCE [LARGE SCALE GENOMIC DNA]</scope>
    <source>
        <strain evidence="1 2">DSM 43634</strain>
    </source>
</reference>
<keyword evidence="2" id="KW-1185">Reference proteome</keyword>
<name>A0A1K0FMY2_9ACTN</name>
<sequence>MKTSQRPTLPRKTKPTSTASVTFRDGMIVTAEDLAASQQYSVSLLQTVLRAYFGRGVVCGLSLAVKTPPEKQPAWVVRVDPGMAIDCEGRPIELCGPVELDLSPEACSCQTPPDEVYLLARRVTTDEAPKDPCSCSCASDLDAAQFDCRRTREQVLIQAFSREDLEALRAKVCRRPEEEGDAHSLCAGWTRCPGCGCGECWILLGSVKLDKDNGIDGLPDMTERAWVNPIEVLCTKVEDRLAALEKNLADLKPPPASAAPAVPGSTL</sequence>
<dbReference type="AlphaFoldDB" id="A0A1K0FMY2"/>
<gene>
    <name evidence="1" type="ORF">BG844_11070</name>
</gene>
<evidence type="ECO:0000313" key="1">
    <source>
        <dbReference type="EMBL" id="OJF14191.1"/>
    </source>
</evidence>
<protein>
    <submittedName>
        <fullName evidence="1">Uncharacterized protein</fullName>
    </submittedName>
</protein>
<organism evidence="1 2">
    <name type="scientific">Couchioplanes caeruleus subsp. caeruleus</name>
    <dbReference type="NCBI Taxonomy" id="56427"/>
    <lineage>
        <taxon>Bacteria</taxon>
        <taxon>Bacillati</taxon>
        <taxon>Actinomycetota</taxon>
        <taxon>Actinomycetes</taxon>
        <taxon>Micromonosporales</taxon>
        <taxon>Micromonosporaceae</taxon>
        <taxon>Couchioplanes</taxon>
    </lineage>
</organism>
<dbReference type="Proteomes" id="UP000182486">
    <property type="component" value="Unassembled WGS sequence"/>
</dbReference>
<proteinExistence type="predicted"/>
<dbReference type="RefSeq" id="WP_071805060.1">
    <property type="nucleotide sequence ID" value="NZ_MEIA01000109.1"/>
</dbReference>
<comment type="caution">
    <text evidence="1">The sequence shown here is derived from an EMBL/GenBank/DDBJ whole genome shotgun (WGS) entry which is preliminary data.</text>
</comment>
<dbReference type="EMBL" id="MEIA01000109">
    <property type="protein sequence ID" value="OJF14191.1"/>
    <property type="molecule type" value="Genomic_DNA"/>
</dbReference>